<dbReference type="CDD" id="cd07377">
    <property type="entry name" value="WHTH_GntR"/>
    <property type="match status" value="1"/>
</dbReference>
<gene>
    <name evidence="6" type="ORF">F4561_004937</name>
</gene>
<evidence type="ECO:0000256" key="2">
    <source>
        <dbReference type="ARBA" id="ARBA00023125"/>
    </source>
</evidence>
<name>A0A7W7RLQ2_9ACTN</name>
<accession>A0A7W7RLQ2</accession>
<feature type="region of interest" description="Disordered" evidence="4">
    <location>
        <begin position="1"/>
        <end position="41"/>
    </location>
</feature>
<dbReference type="GO" id="GO:0003700">
    <property type="term" value="F:DNA-binding transcription factor activity"/>
    <property type="evidence" value="ECO:0007669"/>
    <property type="project" value="InterPro"/>
</dbReference>
<dbReference type="InterPro" id="IPR036390">
    <property type="entry name" value="WH_DNA-bd_sf"/>
</dbReference>
<sequence length="275" mass="30359">MLTVSHHHPRVLERRMANPHAPRSRHDTAMSDSNESPRVPKASDVLVLSLRARILGEGMQPGDALPSEAELIESYQMSRGTVREALRLLETDGLISIKRGPGGGVRVRHPDLSQVSRSLALLFTADRTTLADFLAFRMLVEPEAAAEAARSATPEQQQWLLELGSQPCEASPSLDWAPRFHGAIGECSNNGVYQVILGAMHRVLEWHVFTEALSASDIERTGDAHRALAEAISRRDAERAAKIMRRHLESFEAAVAKLGRLHEPVIAPDSWRTRA</sequence>
<dbReference type="SMART" id="SM00895">
    <property type="entry name" value="FCD"/>
    <property type="match status" value="1"/>
</dbReference>
<keyword evidence="6" id="KW-0670">Pyruvate</keyword>
<dbReference type="Pfam" id="PF00392">
    <property type="entry name" value="GntR"/>
    <property type="match status" value="1"/>
</dbReference>
<dbReference type="EMBL" id="JACHJT010000001">
    <property type="protein sequence ID" value="MBB4934117.1"/>
    <property type="molecule type" value="Genomic_DNA"/>
</dbReference>
<evidence type="ECO:0000256" key="3">
    <source>
        <dbReference type="ARBA" id="ARBA00023163"/>
    </source>
</evidence>
<dbReference type="SMART" id="SM00345">
    <property type="entry name" value="HTH_GNTR"/>
    <property type="match status" value="1"/>
</dbReference>
<organism evidence="6 7">
    <name type="scientific">Lipingzhangella halophila</name>
    <dbReference type="NCBI Taxonomy" id="1783352"/>
    <lineage>
        <taxon>Bacteria</taxon>
        <taxon>Bacillati</taxon>
        <taxon>Actinomycetota</taxon>
        <taxon>Actinomycetes</taxon>
        <taxon>Streptosporangiales</taxon>
        <taxon>Nocardiopsidaceae</taxon>
        <taxon>Lipingzhangella</taxon>
    </lineage>
</organism>
<dbReference type="AlphaFoldDB" id="A0A7W7RLQ2"/>
<dbReference type="PANTHER" id="PTHR43537">
    <property type="entry name" value="TRANSCRIPTIONAL REGULATOR, GNTR FAMILY"/>
    <property type="match status" value="1"/>
</dbReference>
<evidence type="ECO:0000313" key="7">
    <source>
        <dbReference type="Proteomes" id="UP000523007"/>
    </source>
</evidence>
<feature type="domain" description="HTH gntR-type" evidence="5">
    <location>
        <begin position="40"/>
        <end position="110"/>
    </location>
</feature>
<dbReference type="InterPro" id="IPR011711">
    <property type="entry name" value="GntR_C"/>
</dbReference>
<dbReference type="Proteomes" id="UP000523007">
    <property type="component" value="Unassembled WGS sequence"/>
</dbReference>
<keyword evidence="7" id="KW-1185">Reference proteome</keyword>
<dbReference type="Gene3D" id="1.20.120.530">
    <property type="entry name" value="GntR ligand-binding domain-like"/>
    <property type="match status" value="1"/>
</dbReference>
<evidence type="ECO:0000313" key="6">
    <source>
        <dbReference type="EMBL" id="MBB4934117.1"/>
    </source>
</evidence>
<comment type="caution">
    <text evidence="6">The sequence shown here is derived from an EMBL/GenBank/DDBJ whole genome shotgun (WGS) entry which is preliminary data.</text>
</comment>
<reference evidence="6 7" key="1">
    <citation type="submission" date="2020-08" db="EMBL/GenBank/DDBJ databases">
        <title>Sequencing the genomes of 1000 actinobacteria strains.</title>
        <authorList>
            <person name="Klenk H.-P."/>
        </authorList>
    </citation>
    <scope>NUCLEOTIDE SEQUENCE [LARGE SCALE GENOMIC DNA]</scope>
    <source>
        <strain evidence="6 7">DSM 102030</strain>
    </source>
</reference>
<dbReference type="InterPro" id="IPR000524">
    <property type="entry name" value="Tscrpt_reg_HTH_GntR"/>
</dbReference>
<dbReference type="GO" id="GO:0003677">
    <property type="term" value="F:DNA binding"/>
    <property type="evidence" value="ECO:0007669"/>
    <property type="project" value="UniProtKB-KW"/>
</dbReference>
<dbReference type="PROSITE" id="PS50949">
    <property type="entry name" value="HTH_GNTR"/>
    <property type="match status" value="1"/>
</dbReference>
<evidence type="ECO:0000256" key="4">
    <source>
        <dbReference type="SAM" id="MobiDB-lite"/>
    </source>
</evidence>
<dbReference type="SUPFAM" id="SSF48008">
    <property type="entry name" value="GntR ligand-binding domain-like"/>
    <property type="match status" value="1"/>
</dbReference>
<dbReference type="Gene3D" id="1.10.10.10">
    <property type="entry name" value="Winged helix-like DNA-binding domain superfamily/Winged helix DNA-binding domain"/>
    <property type="match status" value="1"/>
</dbReference>
<dbReference type="SUPFAM" id="SSF46785">
    <property type="entry name" value="Winged helix' DNA-binding domain"/>
    <property type="match status" value="1"/>
</dbReference>
<keyword evidence="3" id="KW-0804">Transcription</keyword>
<evidence type="ECO:0000256" key="1">
    <source>
        <dbReference type="ARBA" id="ARBA00023015"/>
    </source>
</evidence>
<keyword evidence="1" id="KW-0805">Transcription regulation</keyword>
<dbReference type="PRINTS" id="PR00035">
    <property type="entry name" value="HTHGNTR"/>
</dbReference>
<dbReference type="RefSeq" id="WP_184581944.1">
    <property type="nucleotide sequence ID" value="NZ_JACHJT010000001.1"/>
</dbReference>
<dbReference type="PANTHER" id="PTHR43537:SF5">
    <property type="entry name" value="UXU OPERON TRANSCRIPTIONAL REGULATOR"/>
    <property type="match status" value="1"/>
</dbReference>
<dbReference type="Pfam" id="PF07729">
    <property type="entry name" value="FCD"/>
    <property type="match status" value="1"/>
</dbReference>
<keyword evidence="2" id="KW-0238">DNA-binding</keyword>
<proteinExistence type="predicted"/>
<evidence type="ECO:0000259" key="5">
    <source>
        <dbReference type="PROSITE" id="PS50949"/>
    </source>
</evidence>
<dbReference type="InterPro" id="IPR036388">
    <property type="entry name" value="WH-like_DNA-bd_sf"/>
</dbReference>
<dbReference type="InterPro" id="IPR008920">
    <property type="entry name" value="TF_FadR/GntR_C"/>
</dbReference>
<protein>
    <submittedName>
        <fullName evidence="6">GntR family transcriptional repressor for pyruvate dehydrogenase complex</fullName>
    </submittedName>
</protein>